<proteinExistence type="inferred from homology"/>
<evidence type="ECO:0000256" key="2">
    <source>
        <dbReference type="ARBA" id="ARBA00008982"/>
    </source>
</evidence>
<dbReference type="SUPFAM" id="SSF53748">
    <property type="entry name" value="Phosphoglycerate kinase"/>
    <property type="match status" value="1"/>
</dbReference>
<dbReference type="AlphaFoldDB" id="S7WSY5"/>
<dbReference type="Proteomes" id="UP000014962">
    <property type="component" value="Unassembled WGS sequence"/>
</dbReference>
<dbReference type="InterPro" id="IPR015824">
    <property type="entry name" value="Phosphoglycerate_kinase_N"/>
</dbReference>
<accession>S7WSY5</accession>
<comment type="similarity">
    <text evidence="2">Belongs to the phosphoglycerate kinase family.</text>
</comment>
<name>S7WSY5_9FLAO</name>
<dbReference type="GO" id="GO:0004618">
    <property type="term" value="F:phosphoglycerate kinase activity"/>
    <property type="evidence" value="ECO:0007669"/>
    <property type="project" value="UniProtKB-EC"/>
</dbReference>
<protein>
    <recommendedName>
        <fullName evidence="3">phosphoglycerate kinase</fullName>
        <ecNumber evidence="3">2.7.2.3</ecNumber>
    </recommendedName>
</protein>
<keyword evidence="5" id="KW-0547">Nucleotide-binding</keyword>
<dbReference type="EMBL" id="ATMR01000210">
    <property type="protein sequence ID" value="EPR69879.1"/>
    <property type="molecule type" value="Genomic_DNA"/>
</dbReference>
<dbReference type="PANTHER" id="PTHR11406:SF23">
    <property type="entry name" value="PHOSPHOGLYCERATE KINASE 1, CHLOROPLASTIC-RELATED"/>
    <property type="match status" value="1"/>
</dbReference>
<comment type="caution">
    <text evidence="8">The sequence shown here is derived from an EMBL/GenBank/DDBJ whole genome shotgun (WGS) entry which is preliminary data.</text>
</comment>
<dbReference type="GO" id="GO:0005829">
    <property type="term" value="C:cytosol"/>
    <property type="evidence" value="ECO:0007669"/>
    <property type="project" value="TreeGrafter"/>
</dbReference>
<dbReference type="InterPro" id="IPR001576">
    <property type="entry name" value="Phosphoglycerate_kinase"/>
</dbReference>
<organism evidence="8 9">
    <name type="scientific">Winogradskyella psychrotolerans RS-3</name>
    <dbReference type="NCBI Taxonomy" id="641526"/>
    <lineage>
        <taxon>Bacteria</taxon>
        <taxon>Pseudomonadati</taxon>
        <taxon>Bacteroidota</taxon>
        <taxon>Flavobacteriia</taxon>
        <taxon>Flavobacteriales</taxon>
        <taxon>Flavobacteriaceae</taxon>
        <taxon>Winogradskyella</taxon>
    </lineage>
</organism>
<dbReference type="GO" id="GO:0005524">
    <property type="term" value="F:ATP binding"/>
    <property type="evidence" value="ECO:0007669"/>
    <property type="project" value="UniProtKB-KW"/>
</dbReference>
<dbReference type="InterPro" id="IPR036043">
    <property type="entry name" value="Phosphoglycerate_kinase_sf"/>
</dbReference>
<dbReference type="Pfam" id="PF00162">
    <property type="entry name" value="PGK"/>
    <property type="match status" value="1"/>
</dbReference>
<keyword evidence="9" id="KW-1185">Reference proteome</keyword>
<evidence type="ECO:0000313" key="8">
    <source>
        <dbReference type="EMBL" id="EPR69879.1"/>
    </source>
</evidence>
<evidence type="ECO:0000256" key="4">
    <source>
        <dbReference type="ARBA" id="ARBA00022679"/>
    </source>
</evidence>
<dbReference type="STRING" id="641526.ADIWIN_3977"/>
<evidence type="ECO:0000256" key="6">
    <source>
        <dbReference type="ARBA" id="ARBA00022777"/>
    </source>
</evidence>
<dbReference type="PATRIC" id="fig|641526.4.peg.3948"/>
<sequence>MNKELDLSVKFAKDCIGIEATQLATSLNPGEVLLLENLRFHKEEEKGDKDFCRKIIKTRRHLCQ</sequence>
<dbReference type="Gene3D" id="3.40.50.1260">
    <property type="entry name" value="Phosphoglycerate kinase, N-terminal domain"/>
    <property type="match status" value="1"/>
</dbReference>
<evidence type="ECO:0000313" key="9">
    <source>
        <dbReference type="Proteomes" id="UP000014962"/>
    </source>
</evidence>
<dbReference type="EC" id="2.7.2.3" evidence="3"/>
<dbReference type="GO" id="GO:0006094">
    <property type="term" value="P:gluconeogenesis"/>
    <property type="evidence" value="ECO:0007669"/>
    <property type="project" value="TreeGrafter"/>
</dbReference>
<keyword evidence="4 8" id="KW-0808">Transferase</keyword>
<gene>
    <name evidence="8" type="ORF">ADIWIN_3977</name>
</gene>
<evidence type="ECO:0000256" key="3">
    <source>
        <dbReference type="ARBA" id="ARBA00013061"/>
    </source>
</evidence>
<dbReference type="eggNOG" id="COG0126">
    <property type="taxonomic scope" value="Bacteria"/>
</dbReference>
<reference evidence="8 9" key="1">
    <citation type="journal article" date="2013" name="Genome Announc.">
        <title>Draft Genome Sequence of Winogradskyella psychrotolerans RS-3T, Isolated from the Marine Transect of Kongsfjorden, Ny-Alesund, Svalbard, Arctic Ocean.</title>
        <authorList>
            <person name="Kumar Pinnaka A."/>
            <person name="Ara S."/>
            <person name="Singh A."/>
            <person name="Shivaji S."/>
        </authorList>
    </citation>
    <scope>NUCLEOTIDE SEQUENCE [LARGE SCALE GENOMIC DNA]</scope>
    <source>
        <strain evidence="8 9">RS-3</strain>
    </source>
</reference>
<dbReference type="GO" id="GO:0043531">
    <property type="term" value="F:ADP binding"/>
    <property type="evidence" value="ECO:0007669"/>
    <property type="project" value="TreeGrafter"/>
</dbReference>
<evidence type="ECO:0000256" key="1">
    <source>
        <dbReference type="ARBA" id="ARBA00000642"/>
    </source>
</evidence>
<evidence type="ECO:0000256" key="5">
    <source>
        <dbReference type="ARBA" id="ARBA00022741"/>
    </source>
</evidence>
<evidence type="ECO:0000256" key="7">
    <source>
        <dbReference type="ARBA" id="ARBA00022840"/>
    </source>
</evidence>
<keyword evidence="6 8" id="KW-0418">Kinase</keyword>
<keyword evidence="7" id="KW-0067">ATP-binding</keyword>
<dbReference type="PANTHER" id="PTHR11406">
    <property type="entry name" value="PHOSPHOGLYCERATE KINASE"/>
    <property type="match status" value="1"/>
</dbReference>
<comment type="catalytic activity">
    <reaction evidence="1">
        <text>(2R)-3-phosphoglycerate + ATP = (2R)-3-phospho-glyceroyl phosphate + ADP</text>
        <dbReference type="Rhea" id="RHEA:14801"/>
        <dbReference type="ChEBI" id="CHEBI:30616"/>
        <dbReference type="ChEBI" id="CHEBI:57604"/>
        <dbReference type="ChEBI" id="CHEBI:58272"/>
        <dbReference type="ChEBI" id="CHEBI:456216"/>
        <dbReference type="EC" id="2.7.2.3"/>
    </reaction>
</comment>
<dbReference type="GO" id="GO:0006096">
    <property type="term" value="P:glycolytic process"/>
    <property type="evidence" value="ECO:0007669"/>
    <property type="project" value="InterPro"/>
</dbReference>